<dbReference type="Proteomes" id="UP000276776">
    <property type="component" value="Unassembled WGS sequence"/>
</dbReference>
<dbReference type="OMA" id="SFPGCYR"/>
<name>A0A0N5D2B4_THECL</name>
<evidence type="ECO:0000313" key="3">
    <source>
        <dbReference type="WBParaSite" id="TCLT_0000701701-mRNA-1"/>
    </source>
</evidence>
<evidence type="ECO:0000313" key="1">
    <source>
        <dbReference type="EMBL" id="VDN04421.1"/>
    </source>
</evidence>
<sequence length="302" mass="34769">MLSLNTICIVSILYITAVAKRIQIVLRQNVTRFCPGHRERTDFTSEQFELIDGKTMNVHFELVSIVSGADHFLITGQNGNTLMVSFPGCFRVRLNLQFKKVIRNPYIESFIQLGTNIPCKADEYEINSDVHRICTNISQDNWCPPSANQKLQSMLTEKSTCRFCNLCPSLKSNDENTESYITNEETDECDSAKLLRTFSFKICTPPLQQLRGKDELNGKLEEYWSYLKQGVITAVVHILDRPNLEETRLKHCERLCMIHENRPTISESYQKTLLRSIQTFCVPNDSYAACIYHTMKFNVIDN</sequence>
<dbReference type="AlphaFoldDB" id="A0A0N5D2B4"/>
<gene>
    <name evidence="1" type="ORF">TCLT_LOCUS7006</name>
</gene>
<dbReference type="EMBL" id="UYYF01004465">
    <property type="protein sequence ID" value="VDN04421.1"/>
    <property type="molecule type" value="Genomic_DNA"/>
</dbReference>
<accession>A0A0N5D2B4</accession>
<dbReference type="STRING" id="103827.A0A0N5D2B4"/>
<reference evidence="1 2" key="2">
    <citation type="submission" date="2018-11" db="EMBL/GenBank/DDBJ databases">
        <authorList>
            <consortium name="Pathogen Informatics"/>
        </authorList>
    </citation>
    <scope>NUCLEOTIDE SEQUENCE [LARGE SCALE GENOMIC DNA]</scope>
</reference>
<dbReference type="WBParaSite" id="TCLT_0000701701-mRNA-1">
    <property type="protein sequence ID" value="TCLT_0000701701-mRNA-1"/>
    <property type="gene ID" value="TCLT_0000701701"/>
</dbReference>
<proteinExistence type="predicted"/>
<protein>
    <submittedName>
        <fullName evidence="1 3">Uncharacterized protein</fullName>
    </submittedName>
</protein>
<reference evidence="3" key="1">
    <citation type="submission" date="2017-02" db="UniProtKB">
        <authorList>
            <consortium name="WormBaseParasite"/>
        </authorList>
    </citation>
    <scope>IDENTIFICATION</scope>
</reference>
<keyword evidence="2" id="KW-1185">Reference proteome</keyword>
<dbReference type="OrthoDB" id="5808636at2759"/>
<organism evidence="3">
    <name type="scientific">Thelazia callipaeda</name>
    <name type="common">Oriental eyeworm</name>
    <name type="synonym">Parasitic nematode</name>
    <dbReference type="NCBI Taxonomy" id="103827"/>
    <lineage>
        <taxon>Eukaryota</taxon>
        <taxon>Metazoa</taxon>
        <taxon>Ecdysozoa</taxon>
        <taxon>Nematoda</taxon>
        <taxon>Chromadorea</taxon>
        <taxon>Rhabditida</taxon>
        <taxon>Spirurina</taxon>
        <taxon>Spiruromorpha</taxon>
        <taxon>Thelazioidea</taxon>
        <taxon>Thelaziidae</taxon>
        <taxon>Thelazia</taxon>
    </lineage>
</organism>
<evidence type="ECO:0000313" key="2">
    <source>
        <dbReference type="Proteomes" id="UP000276776"/>
    </source>
</evidence>